<dbReference type="Proteomes" id="UP000464086">
    <property type="component" value="Chromosome"/>
</dbReference>
<dbReference type="InterPro" id="IPR044000">
    <property type="entry name" value="Phage_tube_2"/>
</dbReference>
<evidence type="ECO:0000313" key="1">
    <source>
        <dbReference type="EMBL" id="QHD66825.1"/>
    </source>
</evidence>
<dbReference type="RefSeq" id="WP_159366050.1">
    <property type="nucleotide sequence ID" value="NZ_CP047218.1"/>
</dbReference>
<name>A0A6P1GE98_SPHYA</name>
<proteinExistence type="predicted"/>
<protein>
    <recommendedName>
        <fullName evidence="3">Phage tail protein</fullName>
    </recommendedName>
</protein>
<evidence type="ECO:0008006" key="3">
    <source>
        <dbReference type="Google" id="ProtNLM"/>
    </source>
</evidence>
<dbReference type="EMBL" id="CP047218">
    <property type="protein sequence ID" value="QHD66825.1"/>
    <property type="molecule type" value="Genomic_DNA"/>
</dbReference>
<sequence>MALVSSSDITSSIVAETVFGVTPTATATRYELPLGADAALLTAAATTIASPTKRPNRASNGSRRGMVNPEGSLDIRFQNHAFMDVLLQSALSNTFATKVLKAGTVDSSFSVIHKLANDMYKTYAGNMVTGFSISTTGNDEVKSSWNLIGASVTDGATDNALAVTAITGATEFLASEVQSITVAGQTLAVAQIDFETNLDRTRRPVLGSNTGLAFGVNGVRDTTITVRAYRESFAINSAITGLAQAVSFDIGTTGAGYRFQLPAAYGDMPVDSISDGSAFVTITFKAGYDATSGTDLVITKL</sequence>
<reference evidence="1 2" key="1">
    <citation type="submission" date="2019-12" db="EMBL/GenBank/DDBJ databases">
        <title>Functional and genomic insights into the Sphingobium yanoikuyae YC-JY1, a bacterium efficiently degrading bisphenol A.</title>
        <authorList>
            <person name="Jia Y."/>
            <person name="Li X."/>
            <person name="Wang J."/>
            <person name="Eltoukhy A."/>
            <person name="Lamraoui I."/>
            <person name="Yan Y."/>
        </authorList>
    </citation>
    <scope>NUCLEOTIDE SEQUENCE [LARGE SCALE GENOMIC DNA]</scope>
    <source>
        <strain evidence="1 2">YC-JY1</strain>
    </source>
</reference>
<dbReference type="AlphaFoldDB" id="A0A6P1GE98"/>
<evidence type="ECO:0000313" key="2">
    <source>
        <dbReference type="Proteomes" id="UP000464086"/>
    </source>
</evidence>
<gene>
    <name evidence="1" type="ORF">GS397_07040</name>
</gene>
<organism evidence="1 2">
    <name type="scientific">Sphingobium yanoikuyae</name>
    <name type="common">Sphingomonas yanoikuyae</name>
    <dbReference type="NCBI Taxonomy" id="13690"/>
    <lineage>
        <taxon>Bacteria</taxon>
        <taxon>Pseudomonadati</taxon>
        <taxon>Pseudomonadota</taxon>
        <taxon>Alphaproteobacteria</taxon>
        <taxon>Sphingomonadales</taxon>
        <taxon>Sphingomonadaceae</taxon>
        <taxon>Sphingobium</taxon>
    </lineage>
</organism>
<dbReference type="Pfam" id="PF18906">
    <property type="entry name" value="Phage_tube_2"/>
    <property type="match status" value="1"/>
</dbReference>
<accession>A0A6P1GE98</accession>